<feature type="region of interest" description="Disordered" evidence="1">
    <location>
        <begin position="105"/>
        <end position="135"/>
    </location>
</feature>
<keyword evidence="3" id="KW-1185">Reference proteome</keyword>
<evidence type="ECO:0000313" key="2">
    <source>
        <dbReference type="EMBL" id="KAJ8417012.1"/>
    </source>
</evidence>
<organism evidence="2 3">
    <name type="scientific">Aldrovandia affinis</name>
    <dbReference type="NCBI Taxonomy" id="143900"/>
    <lineage>
        <taxon>Eukaryota</taxon>
        <taxon>Metazoa</taxon>
        <taxon>Chordata</taxon>
        <taxon>Craniata</taxon>
        <taxon>Vertebrata</taxon>
        <taxon>Euteleostomi</taxon>
        <taxon>Actinopterygii</taxon>
        <taxon>Neopterygii</taxon>
        <taxon>Teleostei</taxon>
        <taxon>Notacanthiformes</taxon>
        <taxon>Halosauridae</taxon>
        <taxon>Aldrovandia</taxon>
    </lineage>
</organism>
<dbReference type="AlphaFoldDB" id="A0AAD7X1J2"/>
<name>A0AAD7X1J2_9TELE</name>
<protein>
    <submittedName>
        <fullName evidence="2">Uncharacterized protein</fullName>
    </submittedName>
</protein>
<feature type="compositionally biased region" description="Pro residues" evidence="1">
    <location>
        <begin position="108"/>
        <end position="135"/>
    </location>
</feature>
<dbReference type="EMBL" id="JAINUG010000004">
    <property type="protein sequence ID" value="KAJ8417012.1"/>
    <property type="molecule type" value="Genomic_DNA"/>
</dbReference>
<proteinExistence type="predicted"/>
<evidence type="ECO:0000256" key="1">
    <source>
        <dbReference type="SAM" id="MobiDB-lite"/>
    </source>
</evidence>
<accession>A0AAD7X1J2</accession>
<reference evidence="2" key="1">
    <citation type="journal article" date="2023" name="Science">
        <title>Genome structures resolve the early diversification of teleost fishes.</title>
        <authorList>
            <person name="Parey E."/>
            <person name="Louis A."/>
            <person name="Montfort J."/>
            <person name="Bouchez O."/>
            <person name="Roques C."/>
            <person name="Iampietro C."/>
            <person name="Lluch J."/>
            <person name="Castinel A."/>
            <person name="Donnadieu C."/>
            <person name="Desvignes T."/>
            <person name="Floi Bucao C."/>
            <person name="Jouanno E."/>
            <person name="Wen M."/>
            <person name="Mejri S."/>
            <person name="Dirks R."/>
            <person name="Jansen H."/>
            <person name="Henkel C."/>
            <person name="Chen W.J."/>
            <person name="Zahm M."/>
            <person name="Cabau C."/>
            <person name="Klopp C."/>
            <person name="Thompson A.W."/>
            <person name="Robinson-Rechavi M."/>
            <person name="Braasch I."/>
            <person name="Lecointre G."/>
            <person name="Bobe J."/>
            <person name="Postlethwait J.H."/>
            <person name="Berthelot C."/>
            <person name="Roest Crollius H."/>
            <person name="Guiguen Y."/>
        </authorList>
    </citation>
    <scope>NUCLEOTIDE SEQUENCE</scope>
    <source>
        <strain evidence="2">NC1722</strain>
    </source>
</reference>
<comment type="caution">
    <text evidence="2">The sequence shown here is derived from an EMBL/GenBank/DDBJ whole genome shotgun (WGS) entry which is preliminary data.</text>
</comment>
<dbReference type="Proteomes" id="UP001221898">
    <property type="component" value="Unassembled WGS sequence"/>
</dbReference>
<sequence>MGINGISKYSERSNGTPPGGVTEMLGSAQFGAGVRARLVRLVRGGLGDRKGSGNENGVLEQTCAWLRCACRGSPEGHSEGMQTACQSLRREPERSAICSWTCHGHPSCPSPKSLPLPSLPPSFLPQPPGPEGRGP</sequence>
<evidence type="ECO:0000313" key="3">
    <source>
        <dbReference type="Proteomes" id="UP001221898"/>
    </source>
</evidence>
<gene>
    <name evidence="2" type="ORF">AAFF_G00282390</name>
</gene>
<feature type="region of interest" description="Disordered" evidence="1">
    <location>
        <begin position="1"/>
        <end position="21"/>
    </location>
</feature>